<dbReference type="NCBIfam" id="NF006045">
    <property type="entry name" value="PRK08190.1"/>
    <property type="match status" value="1"/>
</dbReference>
<dbReference type="PANTHER" id="PTHR43356">
    <property type="entry name" value="PHOSPHATE ACETYLTRANSFERASE"/>
    <property type="match status" value="1"/>
</dbReference>
<dbReference type="PANTHER" id="PTHR43356:SF2">
    <property type="entry name" value="PHOSPHATE ACETYLTRANSFERASE"/>
    <property type="match status" value="1"/>
</dbReference>
<evidence type="ECO:0000256" key="2">
    <source>
        <dbReference type="ARBA" id="ARBA00022679"/>
    </source>
</evidence>
<dbReference type="RefSeq" id="WP_109263103.1">
    <property type="nucleotide sequence ID" value="NZ_QEWP01000002.1"/>
</dbReference>
<keyword evidence="3 5" id="KW-0012">Acyltransferase</keyword>
<evidence type="ECO:0000313" key="5">
    <source>
        <dbReference type="EMBL" id="PWE00732.1"/>
    </source>
</evidence>
<dbReference type="OrthoDB" id="9774179at2"/>
<dbReference type="EC" id="2.3.1.19" evidence="5"/>
<name>A0A2U2BCE1_9BACT</name>
<sequence length="298" mass="32596">MFKHLSDLQTLIDPARPPKKLVLAVSQDIFSLNALHKAFKAGFVQPILIGDREETFSIINEKGYDFDGVKFIDEKNPEKCVEIAVRMVNDGEADILMKGKVPTPVLLKGVLNKEWGLRTGQLLSHFAYFEVATYHKLIAVTDVAMNIAPNLKDKIGILNNSVKYLNTLGIEKPKVAVLGAIEMVNESMQATTDAALLSKMNQRDQIKNCLVDGPLAFDNAVSFESAHHKNIKSEVAGDTDLLLMPDIEVGNVLYKSLVFFANAKVASVILGASAPIVLTSRSDTEESKFNSILLAALA</sequence>
<evidence type="ECO:0000256" key="3">
    <source>
        <dbReference type="ARBA" id="ARBA00023315"/>
    </source>
</evidence>
<dbReference type="PIRSF" id="PIRSF000428">
    <property type="entry name" value="P_Ac_trans"/>
    <property type="match status" value="1"/>
</dbReference>
<evidence type="ECO:0000313" key="6">
    <source>
        <dbReference type="Proteomes" id="UP000244956"/>
    </source>
</evidence>
<dbReference type="InterPro" id="IPR050500">
    <property type="entry name" value="Phos_Acetyltrans/Butyryltrans"/>
</dbReference>
<dbReference type="Proteomes" id="UP000244956">
    <property type="component" value="Unassembled WGS sequence"/>
</dbReference>
<dbReference type="EMBL" id="QEWP01000002">
    <property type="protein sequence ID" value="PWE00732.1"/>
    <property type="molecule type" value="Genomic_DNA"/>
</dbReference>
<proteinExistence type="inferred from homology"/>
<keyword evidence="2 5" id="KW-0808">Transferase</keyword>
<accession>A0A2U2BCE1</accession>
<dbReference type="InterPro" id="IPR012147">
    <property type="entry name" value="P_Ac_Bu_trans"/>
</dbReference>
<dbReference type="AlphaFoldDB" id="A0A2U2BCE1"/>
<dbReference type="InterPro" id="IPR002505">
    <property type="entry name" value="PTA_PTB"/>
</dbReference>
<dbReference type="Gene3D" id="3.40.718.10">
    <property type="entry name" value="Isopropylmalate Dehydrogenase"/>
    <property type="match status" value="1"/>
</dbReference>
<gene>
    <name evidence="5" type="ORF">DDZ16_03825</name>
</gene>
<dbReference type="Pfam" id="PF01515">
    <property type="entry name" value="PTA_PTB"/>
    <property type="match status" value="1"/>
</dbReference>
<reference evidence="5 6" key="1">
    <citation type="submission" date="2018-05" db="EMBL/GenBank/DDBJ databases">
        <title>Marinilabilia rubrum sp. nov., isolated from saltern sediment.</title>
        <authorList>
            <person name="Zhang R."/>
        </authorList>
    </citation>
    <scope>NUCLEOTIDE SEQUENCE [LARGE SCALE GENOMIC DNA]</scope>
    <source>
        <strain evidence="5 6">WTE16</strain>
    </source>
</reference>
<evidence type="ECO:0000259" key="4">
    <source>
        <dbReference type="Pfam" id="PF01515"/>
    </source>
</evidence>
<feature type="domain" description="Phosphate acetyl/butaryl transferase" evidence="4">
    <location>
        <begin position="82"/>
        <end position="296"/>
    </location>
</feature>
<protein>
    <submittedName>
        <fullName evidence="5">Phosphate butyryltransferase</fullName>
        <ecNumber evidence="5">2.3.1.19</ecNumber>
    </submittedName>
</protein>
<dbReference type="SUPFAM" id="SSF53659">
    <property type="entry name" value="Isocitrate/Isopropylmalate dehydrogenase-like"/>
    <property type="match status" value="1"/>
</dbReference>
<keyword evidence="6" id="KW-1185">Reference proteome</keyword>
<comment type="caution">
    <text evidence="5">The sequence shown here is derived from an EMBL/GenBank/DDBJ whole genome shotgun (WGS) entry which is preliminary data.</text>
</comment>
<organism evidence="5 6">
    <name type="scientific">Marinilabilia rubra</name>
    <dbReference type="NCBI Taxonomy" id="2162893"/>
    <lineage>
        <taxon>Bacteria</taxon>
        <taxon>Pseudomonadati</taxon>
        <taxon>Bacteroidota</taxon>
        <taxon>Bacteroidia</taxon>
        <taxon>Marinilabiliales</taxon>
        <taxon>Marinilabiliaceae</taxon>
        <taxon>Marinilabilia</taxon>
    </lineage>
</organism>
<dbReference type="GO" id="GO:0050182">
    <property type="term" value="F:phosphate butyryltransferase activity"/>
    <property type="evidence" value="ECO:0007669"/>
    <property type="project" value="UniProtKB-EC"/>
</dbReference>
<evidence type="ECO:0000256" key="1">
    <source>
        <dbReference type="ARBA" id="ARBA00005656"/>
    </source>
</evidence>
<comment type="similarity">
    <text evidence="1">Belongs to the phosphate acetyltransferase and butyryltransferase family.</text>
</comment>